<feature type="transmembrane region" description="Helical" evidence="2">
    <location>
        <begin position="102"/>
        <end position="126"/>
    </location>
</feature>
<name>A0A1H4VNM0_9MICC</name>
<feature type="compositionally biased region" description="Low complexity" evidence="1">
    <location>
        <begin position="158"/>
        <end position="175"/>
    </location>
</feature>
<evidence type="ECO:0000313" key="4">
    <source>
        <dbReference type="Proteomes" id="UP000182652"/>
    </source>
</evidence>
<organism evidence="3 4">
    <name type="scientific">Arthrobacter woluwensis</name>
    <dbReference type="NCBI Taxonomy" id="156980"/>
    <lineage>
        <taxon>Bacteria</taxon>
        <taxon>Bacillati</taxon>
        <taxon>Actinomycetota</taxon>
        <taxon>Actinomycetes</taxon>
        <taxon>Micrococcales</taxon>
        <taxon>Micrococcaceae</taxon>
        <taxon>Arthrobacter</taxon>
    </lineage>
</organism>
<dbReference type="RefSeq" id="WP_074784642.1">
    <property type="nucleotide sequence ID" value="NZ_FNSN01000004.1"/>
</dbReference>
<feature type="region of interest" description="Disordered" evidence="1">
    <location>
        <begin position="131"/>
        <end position="191"/>
    </location>
</feature>
<dbReference type="Proteomes" id="UP000182652">
    <property type="component" value="Unassembled WGS sequence"/>
</dbReference>
<feature type="transmembrane region" description="Helical" evidence="2">
    <location>
        <begin position="60"/>
        <end position="82"/>
    </location>
</feature>
<proteinExistence type="predicted"/>
<sequence>MRLLTTKIMLGAALACAALLIQTVLAPETLGLVLLLVCAFIGFVCAIASVAILRRNKVLLAAGILTTVAVTFALAYVRLWGLGFSEGYDRMHTTGPGAGSDLYFFLSLAAGLPAALLLFLGSVWPVKKAGVTGRKRPTRTAGNRSARPAAGRSGGGRSTARTAVRPAAPRRTPGARPDRPAPPRASRSQAR</sequence>
<keyword evidence="2" id="KW-0812">Transmembrane</keyword>
<gene>
    <name evidence="3" type="ORF">SAMN04489745_3264</name>
</gene>
<evidence type="ECO:0000313" key="3">
    <source>
        <dbReference type="EMBL" id="SEC82543.1"/>
    </source>
</evidence>
<dbReference type="STRING" id="156980.SAMN04489745_3264"/>
<feature type="compositionally biased region" description="Low complexity" evidence="1">
    <location>
        <begin position="141"/>
        <end position="151"/>
    </location>
</feature>
<keyword evidence="2" id="KW-0472">Membrane</keyword>
<dbReference type="EMBL" id="FNSN01000004">
    <property type="protein sequence ID" value="SEC82543.1"/>
    <property type="molecule type" value="Genomic_DNA"/>
</dbReference>
<keyword evidence="4" id="KW-1185">Reference proteome</keyword>
<accession>A0A1H4VNM0</accession>
<dbReference type="AlphaFoldDB" id="A0A1H4VNM0"/>
<keyword evidence="2" id="KW-1133">Transmembrane helix</keyword>
<evidence type="ECO:0000256" key="2">
    <source>
        <dbReference type="SAM" id="Phobius"/>
    </source>
</evidence>
<protein>
    <submittedName>
        <fullName evidence="3">Uncharacterized protein</fullName>
    </submittedName>
</protein>
<evidence type="ECO:0000256" key="1">
    <source>
        <dbReference type="SAM" id="MobiDB-lite"/>
    </source>
</evidence>
<feature type="transmembrane region" description="Helical" evidence="2">
    <location>
        <begin position="33"/>
        <end position="53"/>
    </location>
</feature>
<reference evidence="3 4" key="1">
    <citation type="submission" date="2016-10" db="EMBL/GenBank/DDBJ databases">
        <authorList>
            <person name="de Groot N.N."/>
        </authorList>
    </citation>
    <scope>NUCLEOTIDE SEQUENCE [LARGE SCALE GENOMIC DNA]</scope>
    <source>
        <strain evidence="3 4">DSM 10495</strain>
    </source>
</reference>